<feature type="transmembrane region" description="Helical" evidence="2">
    <location>
        <begin position="51"/>
        <end position="72"/>
    </location>
</feature>
<proteinExistence type="predicted"/>
<evidence type="ECO:0000313" key="5">
    <source>
        <dbReference type="Proteomes" id="UP000070505"/>
    </source>
</evidence>
<dbReference type="SMART" id="SM00278">
    <property type="entry name" value="HhH1"/>
    <property type="match status" value="2"/>
</dbReference>
<dbReference type="AlphaFoldDB" id="A0A135ZAC2"/>
<sequence length="238" mass="26672">MQKNKARSLNDLMNSDSYLERKKSDSFNKECIVRENSNANKSGVRVHFKPIHALSLLLILVVALCASLTLLITQSINYSRAENYRISSLKKYSQKGANLDENNSINAEYCENHNDESKCKKIVKKISKVKANKTKESEHKTNNNALAEPVNDNDNSDLDKNNSNAKNKNNNANKSCININTAGIDQLQTLNGVGPKMAERILDQRRRIGSFKKVSDLMKVKGIGQKTLEKFKGKVCAK</sequence>
<gene>
    <name evidence="4" type="ORF">HMPREF3230_00306</name>
</gene>
<feature type="domain" description="Helix-hairpin-helix DNA-binding motif class 1" evidence="3">
    <location>
        <begin position="185"/>
        <end position="204"/>
    </location>
</feature>
<evidence type="ECO:0000313" key="4">
    <source>
        <dbReference type="EMBL" id="KXI18535.1"/>
    </source>
</evidence>
<dbReference type="GO" id="GO:0006281">
    <property type="term" value="P:DNA repair"/>
    <property type="evidence" value="ECO:0007669"/>
    <property type="project" value="InterPro"/>
</dbReference>
<dbReference type="PANTHER" id="PTHR21180:SF32">
    <property type="entry name" value="ENDONUCLEASE_EXONUCLEASE_PHOSPHATASE FAMILY DOMAIN-CONTAINING PROTEIN 1"/>
    <property type="match status" value="1"/>
</dbReference>
<reference evidence="4 5" key="1">
    <citation type="submission" date="2016-02" db="EMBL/GenBank/DDBJ databases">
        <authorList>
            <person name="Wen L."/>
            <person name="He K."/>
            <person name="Yang H."/>
        </authorList>
    </citation>
    <scope>NUCLEOTIDE SEQUENCE [LARGE SCALE GENOMIC DNA]</scope>
    <source>
        <strain evidence="4 5">CMW7778B</strain>
    </source>
</reference>
<name>A0A135ZAC2_GARVA</name>
<dbReference type="Proteomes" id="UP000070505">
    <property type="component" value="Unassembled WGS sequence"/>
</dbReference>
<dbReference type="SUPFAM" id="SSF47781">
    <property type="entry name" value="RuvA domain 2-like"/>
    <property type="match status" value="1"/>
</dbReference>
<dbReference type="InterPro" id="IPR010994">
    <property type="entry name" value="RuvA_2-like"/>
</dbReference>
<keyword evidence="2" id="KW-0472">Membrane</keyword>
<dbReference type="EMBL" id="LSRC01000012">
    <property type="protein sequence ID" value="KXI18535.1"/>
    <property type="molecule type" value="Genomic_DNA"/>
</dbReference>
<dbReference type="NCBIfam" id="TIGR00426">
    <property type="entry name" value="competence protein ComEA helix-hairpin-helix repeat region"/>
    <property type="match status" value="1"/>
</dbReference>
<feature type="domain" description="Helix-hairpin-helix DNA-binding motif class 1" evidence="3">
    <location>
        <begin position="215"/>
        <end position="234"/>
    </location>
</feature>
<feature type="compositionally biased region" description="Low complexity" evidence="1">
    <location>
        <begin position="161"/>
        <end position="173"/>
    </location>
</feature>
<dbReference type="InterPro" id="IPR003583">
    <property type="entry name" value="Hlx-hairpin-Hlx_DNA-bd_motif"/>
</dbReference>
<protein>
    <submittedName>
        <fullName evidence="4">ComEA protein</fullName>
    </submittedName>
</protein>
<feature type="region of interest" description="Disordered" evidence="1">
    <location>
        <begin position="130"/>
        <end position="173"/>
    </location>
</feature>
<organism evidence="4 5">
    <name type="scientific">Gardnerella vaginalis</name>
    <dbReference type="NCBI Taxonomy" id="2702"/>
    <lineage>
        <taxon>Bacteria</taxon>
        <taxon>Bacillati</taxon>
        <taxon>Actinomycetota</taxon>
        <taxon>Actinomycetes</taxon>
        <taxon>Bifidobacteriales</taxon>
        <taxon>Bifidobacteriaceae</taxon>
        <taxon>Gardnerella</taxon>
    </lineage>
</organism>
<dbReference type="RefSeq" id="WP_075523217.1">
    <property type="nucleotide sequence ID" value="NZ_KQ961853.1"/>
</dbReference>
<dbReference type="Gene3D" id="1.10.150.320">
    <property type="entry name" value="Photosystem II 12 kDa extrinsic protein"/>
    <property type="match status" value="1"/>
</dbReference>
<evidence type="ECO:0000256" key="1">
    <source>
        <dbReference type="SAM" id="MobiDB-lite"/>
    </source>
</evidence>
<dbReference type="Pfam" id="PF12836">
    <property type="entry name" value="HHH_3"/>
    <property type="match status" value="1"/>
</dbReference>
<keyword evidence="2" id="KW-1133">Transmembrane helix</keyword>
<dbReference type="InterPro" id="IPR004509">
    <property type="entry name" value="Competence_ComEA_HhH"/>
</dbReference>
<dbReference type="GO" id="GO:0003677">
    <property type="term" value="F:DNA binding"/>
    <property type="evidence" value="ECO:0007669"/>
    <property type="project" value="InterPro"/>
</dbReference>
<evidence type="ECO:0000259" key="3">
    <source>
        <dbReference type="SMART" id="SM00278"/>
    </source>
</evidence>
<dbReference type="InterPro" id="IPR051675">
    <property type="entry name" value="Endo/Exo/Phosphatase_dom_1"/>
</dbReference>
<dbReference type="PATRIC" id="fig|2702.101.peg.299"/>
<comment type="caution">
    <text evidence="4">The sequence shown here is derived from an EMBL/GenBank/DDBJ whole genome shotgun (WGS) entry which is preliminary data.</text>
</comment>
<dbReference type="PANTHER" id="PTHR21180">
    <property type="entry name" value="ENDONUCLEASE/EXONUCLEASE/PHOSPHATASE FAMILY DOMAIN-CONTAINING PROTEIN 1"/>
    <property type="match status" value="1"/>
</dbReference>
<evidence type="ECO:0000256" key="2">
    <source>
        <dbReference type="SAM" id="Phobius"/>
    </source>
</evidence>
<accession>A0A135ZAC2</accession>
<keyword evidence="2" id="KW-0812">Transmembrane</keyword>